<keyword evidence="1" id="KW-0472">Membrane</keyword>
<protein>
    <recommendedName>
        <fullName evidence="3">DUF4350 domain-containing protein</fullName>
    </recommendedName>
</protein>
<dbReference type="AlphaFoldDB" id="A0A7C4D8U6"/>
<accession>A0A7C4D8U6</accession>
<comment type="caution">
    <text evidence="2">The sequence shown here is derived from an EMBL/GenBank/DDBJ whole genome shotgun (WGS) entry which is preliminary data.</text>
</comment>
<gene>
    <name evidence="2" type="ORF">ENU14_04350</name>
</gene>
<dbReference type="EMBL" id="DTBJ01000033">
    <property type="protein sequence ID" value="HGM58796.1"/>
    <property type="molecule type" value="Genomic_DNA"/>
</dbReference>
<organism evidence="2">
    <name type="scientific">Staphylothermus marinus</name>
    <dbReference type="NCBI Taxonomy" id="2280"/>
    <lineage>
        <taxon>Archaea</taxon>
        <taxon>Thermoproteota</taxon>
        <taxon>Thermoprotei</taxon>
        <taxon>Desulfurococcales</taxon>
        <taxon>Desulfurococcaceae</taxon>
        <taxon>Staphylothermus</taxon>
    </lineage>
</organism>
<name>A0A7C4D8U6_STAMA</name>
<keyword evidence="1" id="KW-0812">Transmembrane</keyword>
<reference evidence="2" key="1">
    <citation type="journal article" date="2020" name="mSystems">
        <title>Genome- and Community-Level Interaction Insights into Carbon Utilization and Element Cycling Functions of Hydrothermarchaeota in Hydrothermal Sediment.</title>
        <authorList>
            <person name="Zhou Z."/>
            <person name="Liu Y."/>
            <person name="Xu W."/>
            <person name="Pan J."/>
            <person name="Luo Z.H."/>
            <person name="Li M."/>
        </authorList>
    </citation>
    <scope>NUCLEOTIDE SEQUENCE [LARGE SCALE GENOMIC DNA]</scope>
    <source>
        <strain evidence="2">SpSt-642</strain>
    </source>
</reference>
<proteinExistence type="predicted"/>
<evidence type="ECO:0000256" key="1">
    <source>
        <dbReference type="SAM" id="Phobius"/>
    </source>
</evidence>
<evidence type="ECO:0000313" key="2">
    <source>
        <dbReference type="EMBL" id="HGM58796.1"/>
    </source>
</evidence>
<feature type="transmembrane region" description="Helical" evidence="1">
    <location>
        <begin position="6"/>
        <end position="31"/>
    </location>
</feature>
<feature type="transmembrane region" description="Helical" evidence="1">
    <location>
        <begin position="303"/>
        <end position="322"/>
    </location>
</feature>
<keyword evidence="1" id="KW-1133">Transmembrane helix</keyword>
<evidence type="ECO:0008006" key="3">
    <source>
        <dbReference type="Google" id="ProtNLM"/>
    </source>
</evidence>
<sequence>MIRFKIFLLLLTIIAIVATFYVPPAILNILVRSYKDTASPYNIGWNGTASLLFILDAYPGIDIIIVNNDDELIRELEKNGLLLLVSPDYSFNEDICDRIEKLYRSGFINIAVFDENITLNNLLSRFGLRIVGKAVLETVVKSEPYYPYATIIDLNNTIHVFRLNIGSPVQYSISIENIKILSTSYGLLDENNNGRQDDNVIGNFTIGVLLNEDKGYILVFGDSYPLTNSGLNLNLTVSRVLIEYIVHLAYLKNNRIIIPNYLYRQTTVSFLDAVHPSLFFIALANGLRNFDIYLTSVLNRFPLTILLFLITIISIIFFNRLFRYIMGIGEVQEYRLTRVKRYHYVVGSIITRDLWSKEIIGGLEKELVLKYWSTLVATYKTIKNIDLNDVLVLKNNDLLIRIGFNKEQIKKLYWMKRIVDKITDRKRFPIIINWKSVVRDFIIYLEDFLNILGYTILNKSGFRNVSSIIK</sequence>